<feature type="transmembrane region" description="Helical" evidence="8">
    <location>
        <begin position="85"/>
        <end position="109"/>
    </location>
</feature>
<evidence type="ECO:0000256" key="4">
    <source>
        <dbReference type="ARBA" id="ARBA00022741"/>
    </source>
</evidence>
<evidence type="ECO:0000256" key="6">
    <source>
        <dbReference type="ARBA" id="ARBA00022989"/>
    </source>
</evidence>
<dbReference type="AlphaFoldDB" id="A0A1L5PN32"/>
<evidence type="ECO:0000256" key="1">
    <source>
        <dbReference type="ARBA" id="ARBA00004651"/>
    </source>
</evidence>
<feature type="domain" description="ABC transporter" evidence="9">
    <location>
        <begin position="417"/>
        <end position="626"/>
    </location>
</feature>
<dbReference type="Pfam" id="PF06472">
    <property type="entry name" value="ABC_membrane_2"/>
    <property type="match status" value="1"/>
</dbReference>
<dbReference type="SMART" id="SM00382">
    <property type="entry name" value="AAA"/>
    <property type="match status" value="1"/>
</dbReference>
<evidence type="ECO:0000256" key="7">
    <source>
        <dbReference type="ARBA" id="ARBA00023136"/>
    </source>
</evidence>
<dbReference type="CDD" id="cd03223">
    <property type="entry name" value="ABCD_peroxisomal_ALDP"/>
    <property type="match status" value="1"/>
</dbReference>
<name>A0A1L5PN32_PSEPU</name>
<evidence type="ECO:0000256" key="2">
    <source>
        <dbReference type="ARBA" id="ARBA00022448"/>
    </source>
</evidence>
<dbReference type="PANTHER" id="PTHR11384:SF59">
    <property type="entry name" value="LYSOSOMAL COBALAMIN TRANSPORTER ABCD4"/>
    <property type="match status" value="1"/>
</dbReference>
<protein>
    <submittedName>
        <fullName evidence="11">ABC transporter ATP-binding protein</fullName>
    </submittedName>
</protein>
<keyword evidence="3 8" id="KW-0812">Transmembrane</keyword>
<reference evidence="11 12" key="1">
    <citation type="submission" date="2016-12" db="EMBL/GenBank/DDBJ databases">
        <title>Draft Genome Sequence of Mercury Resistant Pseudomonas DRA525.</title>
        <authorList>
            <person name="Drace K.M."/>
        </authorList>
    </citation>
    <scope>NUCLEOTIDE SEQUENCE [LARGE SCALE GENOMIC DNA]</scope>
    <source>
        <strain evidence="11 12">DRA525</strain>
    </source>
</reference>
<dbReference type="SUPFAM" id="SSF90123">
    <property type="entry name" value="ABC transporter transmembrane region"/>
    <property type="match status" value="1"/>
</dbReference>
<dbReference type="Pfam" id="PF00005">
    <property type="entry name" value="ABC_tran"/>
    <property type="match status" value="1"/>
</dbReference>
<dbReference type="Proteomes" id="UP000185146">
    <property type="component" value="Chromosome"/>
</dbReference>
<keyword evidence="6 8" id="KW-1133">Transmembrane helix</keyword>
<gene>
    <name evidence="11" type="ORF">BL240_08735</name>
</gene>
<evidence type="ECO:0000313" key="12">
    <source>
        <dbReference type="Proteomes" id="UP000185146"/>
    </source>
</evidence>
<dbReference type="PROSITE" id="PS00211">
    <property type="entry name" value="ABC_TRANSPORTER_1"/>
    <property type="match status" value="1"/>
</dbReference>
<feature type="transmembrane region" description="Helical" evidence="8">
    <location>
        <begin position="124"/>
        <end position="148"/>
    </location>
</feature>
<proteinExistence type="predicted"/>
<dbReference type="InterPro" id="IPR011527">
    <property type="entry name" value="ABC1_TM_dom"/>
</dbReference>
<dbReference type="InterPro" id="IPR027417">
    <property type="entry name" value="P-loop_NTPase"/>
</dbReference>
<dbReference type="Gene3D" id="1.20.1560.10">
    <property type="entry name" value="ABC transporter type 1, transmembrane domain"/>
    <property type="match status" value="1"/>
</dbReference>
<accession>A0A1L5PN32</accession>
<dbReference type="InterPro" id="IPR003593">
    <property type="entry name" value="AAA+_ATPase"/>
</dbReference>
<feature type="domain" description="ABC transmembrane type-1" evidence="10">
    <location>
        <begin position="85"/>
        <end position="384"/>
    </location>
</feature>
<dbReference type="PANTHER" id="PTHR11384">
    <property type="entry name" value="ATP-BINDING CASSETTE, SUB-FAMILY D MEMBER"/>
    <property type="match status" value="1"/>
</dbReference>
<dbReference type="PROSITE" id="PS50929">
    <property type="entry name" value="ABC_TM1F"/>
    <property type="match status" value="1"/>
</dbReference>
<evidence type="ECO:0000259" key="9">
    <source>
        <dbReference type="PROSITE" id="PS50893"/>
    </source>
</evidence>
<feature type="transmembrane region" description="Helical" evidence="8">
    <location>
        <begin position="37"/>
        <end position="59"/>
    </location>
</feature>
<dbReference type="Gene3D" id="3.40.50.300">
    <property type="entry name" value="P-loop containing nucleotide triphosphate hydrolases"/>
    <property type="match status" value="1"/>
</dbReference>
<dbReference type="InterPro" id="IPR050835">
    <property type="entry name" value="ABC_transporter_sub-D"/>
</dbReference>
<keyword evidence="5 11" id="KW-0067">ATP-binding</keyword>
<keyword evidence="4" id="KW-0547">Nucleotide-binding</keyword>
<evidence type="ECO:0000256" key="5">
    <source>
        <dbReference type="ARBA" id="ARBA00022840"/>
    </source>
</evidence>
<dbReference type="InterPro" id="IPR036640">
    <property type="entry name" value="ABC1_TM_sf"/>
</dbReference>
<dbReference type="GO" id="GO:0005524">
    <property type="term" value="F:ATP binding"/>
    <property type="evidence" value="ECO:0007669"/>
    <property type="project" value="UniProtKB-KW"/>
</dbReference>
<comment type="subcellular location">
    <subcellularLocation>
        <location evidence="1">Cell membrane</location>
        <topology evidence="1">Multi-pass membrane protein</topology>
    </subcellularLocation>
</comment>
<dbReference type="InterPro" id="IPR003439">
    <property type="entry name" value="ABC_transporter-like_ATP-bd"/>
</dbReference>
<dbReference type="SUPFAM" id="SSF52540">
    <property type="entry name" value="P-loop containing nucleoside triphosphate hydrolases"/>
    <property type="match status" value="1"/>
</dbReference>
<organism evidence="11 12">
    <name type="scientific">Pseudomonas putida</name>
    <name type="common">Arthrobacter siderocapsulatus</name>
    <dbReference type="NCBI Taxonomy" id="303"/>
    <lineage>
        <taxon>Bacteria</taxon>
        <taxon>Pseudomonadati</taxon>
        <taxon>Pseudomonadota</taxon>
        <taxon>Gammaproteobacteria</taxon>
        <taxon>Pseudomonadales</taxon>
        <taxon>Pseudomonadaceae</taxon>
        <taxon>Pseudomonas</taxon>
    </lineage>
</organism>
<keyword evidence="2" id="KW-0813">Transport</keyword>
<dbReference type="EMBL" id="CP018743">
    <property type="protein sequence ID" value="APO81530.1"/>
    <property type="molecule type" value="Genomic_DNA"/>
</dbReference>
<dbReference type="GO" id="GO:0005886">
    <property type="term" value="C:plasma membrane"/>
    <property type="evidence" value="ECO:0007669"/>
    <property type="project" value="UniProtKB-SubCell"/>
</dbReference>
<sequence>MRHLCLTNHRSMLRSRKYSARIPIMEMNWHQALQESLSWLAIASFITLVCFTAAATLAVRCTRWGSQFWQLAGPYFSFRRSWRPLLVFALLLVLTLFSVRLNVLFSFWYNGFYSALQGLDQAAFWYLLGVFAVLATIHVLRSLFTFYVSQAFSIQWRVWLTERLTHDWMHGDAYYRGQFLAEPVDNPDQRIELDVNAFVSNSVTLALGAVSALVSLVAFTGILWGLSAPLAVAGVEIPRAMVFAVYLYVIVATWIAFRLGRPLIRLNFLNEKLTANFRYALMRLRENAENIAFYQGAQVERGTLLGRFGALIVNAWALVFRNLKFSGFNLGVSQVAVVFPFILQAPRFFSGAIKLGDVMQTSQAFGQVQDSLSFFRESYDAFAQYRATLDRLTGFLDANEQASALPRVITEDQEHALAISRLQVLRPDGHALIADLNLDLHAGQALLIKGPSGSGKTTLLRALAGLWPYAEGEVRRPLGHQALFLSQRPYLPLGDLRAVIAYPAASKPEDETRMQQALRQVNLAHLAERLDVSCDWSHILSVGEQQRLAFARVLFNRPQVVFLDESTSAMDEGLEHALYSLLRTEMPGALLVSVGHRSTLAGFHTHRLEVDGHGGWSLLEQQPALA</sequence>
<feature type="transmembrane region" description="Helical" evidence="8">
    <location>
        <begin position="203"/>
        <end position="225"/>
    </location>
</feature>
<dbReference type="GO" id="GO:0016887">
    <property type="term" value="F:ATP hydrolysis activity"/>
    <property type="evidence" value="ECO:0007669"/>
    <property type="project" value="InterPro"/>
</dbReference>
<keyword evidence="7 8" id="KW-0472">Membrane</keyword>
<evidence type="ECO:0000256" key="8">
    <source>
        <dbReference type="SAM" id="Phobius"/>
    </source>
</evidence>
<evidence type="ECO:0000256" key="3">
    <source>
        <dbReference type="ARBA" id="ARBA00022692"/>
    </source>
</evidence>
<evidence type="ECO:0000259" key="10">
    <source>
        <dbReference type="PROSITE" id="PS50929"/>
    </source>
</evidence>
<feature type="transmembrane region" description="Helical" evidence="8">
    <location>
        <begin position="237"/>
        <end position="257"/>
    </location>
</feature>
<evidence type="ECO:0000313" key="11">
    <source>
        <dbReference type="EMBL" id="APO81530.1"/>
    </source>
</evidence>
<dbReference type="GO" id="GO:0140359">
    <property type="term" value="F:ABC-type transporter activity"/>
    <property type="evidence" value="ECO:0007669"/>
    <property type="project" value="InterPro"/>
</dbReference>
<dbReference type="PROSITE" id="PS50893">
    <property type="entry name" value="ABC_TRANSPORTER_2"/>
    <property type="match status" value="1"/>
</dbReference>
<dbReference type="InterPro" id="IPR017871">
    <property type="entry name" value="ABC_transporter-like_CS"/>
</dbReference>